<gene>
    <name evidence="2" type="ORF">PDIGIT_LOCUS5444</name>
</gene>
<dbReference type="GO" id="GO:0070525">
    <property type="term" value="P:tRNA threonylcarbamoyladenosine metabolic process"/>
    <property type="evidence" value="ECO:0007669"/>
    <property type="project" value="TreeGrafter"/>
</dbReference>
<dbReference type="OrthoDB" id="10025739at2759"/>
<dbReference type="EMBL" id="CAOQHR010000003">
    <property type="protein sequence ID" value="CAI6332421.1"/>
    <property type="molecule type" value="Genomic_DNA"/>
</dbReference>
<dbReference type="Gene3D" id="3.30.310.50">
    <property type="entry name" value="Alpha-D-phosphohexomutase, C-terminal domain"/>
    <property type="match status" value="1"/>
</dbReference>
<dbReference type="PANTHER" id="PTHR31283:SF5">
    <property type="entry name" value="EKC_KEOPS COMPLEX SUBUNIT LAGE3"/>
    <property type="match status" value="1"/>
</dbReference>
<comment type="similarity">
    <text evidence="1">Belongs to the CTAG/PCC1 family.</text>
</comment>
<evidence type="ECO:0000313" key="2">
    <source>
        <dbReference type="EMBL" id="CAI6332421.1"/>
    </source>
</evidence>
<dbReference type="Pfam" id="PF09341">
    <property type="entry name" value="Pcc1"/>
    <property type="match status" value="1"/>
</dbReference>
<comment type="caution">
    <text evidence="2">The sequence shown here is derived from an EMBL/GenBank/DDBJ whole genome shotgun (WGS) entry which is preliminary data.</text>
</comment>
<dbReference type="AlphaFoldDB" id="A0A9W4XPB7"/>
<proteinExistence type="inferred from homology"/>
<organism evidence="2 3">
    <name type="scientific">Periconia digitata</name>
    <dbReference type="NCBI Taxonomy" id="1303443"/>
    <lineage>
        <taxon>Eukaryota</taxon>
        <taxon>Fungi</taxon>
        <taxon>Dikarya</taxon>
        <taxon>Ascomycota</taxon>
        <taxon>Pezizomycotina</taxon>
        <taxon>Dothideomycetes</taxon>
        <taxon>Pleosporomycetidae</taxon>
        <taxon>Pleosporales</taxon>
        <taxon>Massarineae</taxon>
        <taxon>Periconiaceae</taxon>
        <taxon>Periconia</taxon>
    </lineage>
</organism>
<keyword evidence="3" id="KW-1185">Reference proteome</keyword>
<accession>A0A9W4XPB7</accession>
<name>A0A9W4XPB7_9PLEO</name>
<evidence type="ECO:0008006" key="4">
    <source>
        <dbReference type="Google" id="ProtNLM"/>
    </source>
</evidence>
<evidence type="ECO:0000256" key="1">
    <source>
        <dbReference type="ARBA" id="ARBA00007073"/>
    </source>
</evidence>
<dbReference type="PANTHER" id="PTHR31283">
    <property type="entry name" value="EKC/KEOPS COMPLEX SUBUNIT PCC1 FAMILY MEMBER"/>
    <property type="match status" value="1"/>
</dbReference>
<dbReference type="GO" id="GO:0000408">
    <property type="term" value="C:EKC/KEOPS complex"/>
    <property type="evidence" value="ECO:0007669"/>
    <property type="project" value="TreeGrafter"/>
</dbReference>
<dbReference type="InterPro" id="IPR015419">
    <property type="entry name" value="CTAG/Pcc1"/>
</dbReference>
<dbReference type="Proteomes" id="UP001152607">
    <property type="component" value="Unassembled WGS sequence"/>
</dbReference>
<reference evidence="2" key="1">
    <citation type="submission" date="2023-01" db="EMBL/GenBank/DDBJ databases">
        <authorList>
            <person name="Van Ghelder C."/>
            <person name="Rancurel C."/>
        </authorList>
    </citation>
    <scope>NUCLEOTIDE SEQUENCE</scope>
    <source>
        <strain evidence="2">CNCM I-4278</strain>
    </source>
</reference>
<evidence type="ECO:0000313" key="3">
    <source>
        <dbReference type="Proteomes" id="UP001152607"/>
    </source>
</evidence>
<sequence>MADQTDQPDKFPCKLTLDIPFPTAHLASTALSALAVDSEPSSLVKRSFSTLAPSDSTELTVLRVDYAADTNRMLRVAVNSFMESMGVVVGVMKELDVDVVYGEIEGGLEGVQGLEEVKG</sequence>
<protein>
    <recommendedName>
        <fullName evidence="4">Pcc1-domain-containing protein</fullName>
    </recommendedName>
</protein>